<feature type="transmembrane region" description="Helical" evidence="6">
    <location>
        <begin position="35"/>
        <end position="55"/>
    </location>
</feature>
<dbReference type="EC" id="2.3.2.5" evidence="3"/>
<comment type="similarity">
    <text evidence="2">Belongs to the glutaminyl-peptide cyclotransferase family.</text>
</comment>
<dbReference type="Pfam" id="PF04389">
    <property type="entry name" value="Peptidase_M28"/>
    <property type="match status" value="1"/>
</dbReference>
<evidence type="ECO:0000259" key="7">
    <source>
        <dbReference type="Pfam" id="PF04389"/>
    </source>
</evidence>
<dbReference type="SUPFAM" id="SSF53187">
    <property type="entry name" value="Zn-dependent exopeptidases"/>
    <property type="match status" value="1"/>
</dbReference>
<comment type="catalytic activity">
    <reaction evidence="1">
        <text>N-terminal L-glutaminyl-[peptide] = N-terminal 5-oxo-L-prolyl-[peptide] + NH4(+)</text>
        <dbReference type="Rhea" id="RHEA:23652"/>
        <dbReference type="Rhea" id="RHEA-COMP:11736"/>
        <dbReference type="Rhea" id="RHEA-COMP:11846"/>
        <dbReference type="ChEBI" id="CHEBI:28938"/>
        <dbReference type="ChEBI" id="CHEBI:64722"/>
        <dbReference type="ChEBI" id="CHEBI:87215"/>
        <dbReference type="EC" id="2.3.2.5"/>
    </reaction>
</comment>
<dbReference type="GO" id="GO:0008270">
    <property type="term" value="F:zinc ion binding"/>
    <property type="evidence" value="ECO:0007669"/>
    <property type="project" value="TreeGrafter"/>
</dbReference>
<sequence>MRPGSRGKPRLRLGERGFLEPRSQLKHRLLPRPRLLPLLLALAVGSAFYTIWSGWHRSTEDLGRELRVPVVGSLSESRLRRVVGQLDPQRLWNTYLRPLLVVRNPGSPGNLQVRKAAPVTLQLLFLDGEEALKVWGPKDSLYGSRHLAQLMESTPHSPGPTRIQAIELFVLLDLLGAAHPTFYSHFPRTARWFQRLRSIEKRLHRLNLLQSHPREVMYFQPGEPPGSVEDDHVPFLRRGVPVLHLISTPFPSVWHTPADSEANLHPPTVHNLSRILAVFLAEYLGL</sequence>
<evidence type="ECO:0000256" key="5">
    <source>
        <dbReference type="ARBA" id="ARBA00023315"/>
    </source>
</evidence>
<name>A0A9B0TUV6_CHRAS</name>
<dbReference type="OrthoDB" id="3907302at2759"/>
<keyword evidence="8" id="KW-1185">Reference proteome</keyword>
<keyword evidence="4" id="KW-0808">Transferase</keyword>
<keyword evidence="6" id="KW-0812">Transmembrane</keyword>
<keyword evidence="5" id="KW-0012">Acyltransferase</keyword>
<dbReference type="RefSeq" id="XP_006867385.1">
    <property type="nucleotide sequence ID" value="XM_006867323.1"/>
</dbReference>
<reference evidence="9" key="1">
    <citation type="submission" date="2025-08" db="UniProtKB">
        <authorList>
            <consortium name="RefSeq"/>
        </authorList>
    </citation>
    <scope>IDENTIFICATION</scope>
    <source>
        <tissue evidence="9">Spleen</tissue>
    </source>
</reference>
<proteinExistence type="inferred from homology"/>
<evidence type="ECO:0000256" key="4">
    <source>
        <dbReference type="ARBA" id="ARBA00022679"/>
    </source>
</evidence>
<feature type="domain" description="Peptidase M28" evidence="7">
    <location>
        <begin position="118"/>
        <end position="278"/>
    </location>
</feature>
<dbReference type="AlphaFoldDB" id="A0A9B0TUV6"/>
<evidence type="ECO:0000256" key="2">
    <source>
        <dbReference type="ARBA" id="ARBA00006014"/>
    </source>
</evidence>
<evidence type="ECO:0000256" key="3">
    <source>
        <dbReference type="ARBA" id="ARBA00012012"/>
    </source>
</evidence>
<evidence type="ECO:0000256" key="1">
    <source>
        <dbReference type="ARBA" id="ARBA00000001"/>
    </source>
</evidence>
<evidence type="ECO:0000256" key="6">
    <source>
        <dbReference type="SAM" id="Phobius"/>
    </source>
</evidence>
<dbReference type="PANTHER" id="PTHR12283:SF3">
    <property type="entry name" value="GLUTAMINYL-PEPTIDE CYCLOTRANSFERASE-LIKE PROTEIN"/>
    <property type="match status" value="1"/>
</dbReference>
<dbReference type="InterPro" id="IPR007484">
    <property type="entry name" value="Peptidase_M28"/>
</dbReference>
<keyword evidence="6" id="KW-0472">Membrane</keyword>
<protein>
    <recommendedName>
        <fullName evidence="3">glutaminyl-peptide cyclotransferase</fullName>
        <ecNumber evidence="3">2.3.2.5</ecNumber>
    </recommendedName>
</protein>
<dbReference type="PANTHER" id="PTHR12283">
    <property type="entry name" value="GLUTAMINYL-PEPTIDE CYCLOTRANSFERASE"/>
    <property type="match status" value="1"/>
</dbReference>
<dbReference type="Proteomes" id="UP000504623">
    <property type="component" value="Unplaced"/>
</dbReference>
<gene>
    <name evidence="9" type="primary">LOC102813446</name>
</gene>
<evidence type="ECO:0000313" key="9">
    <source>
        <dbReference type="RefSeq" id="XP_006867385.1"/>
    </source>
</evidence>
<keyword evidence="6" id="KW-1133">Transmembrane helix</keyword>
<accession>A0A9B0TUV6</accession>
<dbReference type="GO" id="GO:0016603">
    <property type="term" value="F:glutaminyl-peptide cyclotransferase activity"/>
    <property type="evidence" value="ECO:0007669"/>
    <property type="project" value="UniProtKB-EC"/>
</dbReference>
<evidence type="ECO:0000313" key="8">
    <source>
        <dbReference type="Proteomes" id="UP000504623"/>
    </source>
</evidence>
<dbReference type="GeneID" id="102813446"/>
<dbReference type="InterPro" id="IPR040234">
    <property type="entry name" value="QC/QCL"/>
</dbReference>
<organism evidence="8 9">
    <name type="scientific">Chrysochloris asiatica</name>
    <name type="common">Cape golden mole</name>
    <dbReference type="NCBI Taxonomy" id="185453"/>
    <lineage>
        <taxon>Eukaryota</taxon>
        <taxon>Metazoa</taxon>
        <taxon>Chordata</taxon>
        <taxon>Craniata</taxon>
        <taxon>Vertebrata</taxon>
        <taxon>Euteleostomi</taxon>
        <taxon>Mammalia</taxon>
        <taxon>Eutheria</taxon>
        <taxon>Afrotheria</taxon>
        <taxon>Chrysochloridae</taxon>
        <taxon>Chrysochlorinae</taxon>
        <taxon>Chrysochloris</taxon>
    </lineage>
</organism>
<dbReference type="Gene3D" id="3.40.630.10">
    <property type="entry name" value="Zn peptidases"/>
    <property type="match status" value="1"/>
</dbReference>